<accession>X1RIW5</accession>
<protein>
    <submittedName>
        <fullName evidence="1">Uncharacterized protein</fullName>
    </submittedName>
</protein>
<name>X1RIW5_9ZZZZ</name>
<proteinExistence type="predicted"/>
<dbReference type="EMBL" id="BARV01035258">
    <property type="protein sequence ID" value="GAI55479.1"/>
    <property type="molecule type" value="Genomic_DNA"/>
</dbReference>
<reference evidence="1" key="1">
    <citation type="journal article" date="2014" name="Front. Microbiol.">
        <title>High frequency of phylogenetically diverse reductive dehalogenase-homologous genes in deep subseafloor sedimentary metagenomes.</title>
        <authorList>
            <person name="Kawai M."/>
            <person name="Futagami T."/>
            <person name="Toyoda A."/>
            <person name="Takaki Y."/>
            <person name="Nishi S."/>
            <person name="Hori S."/>
            <person name="Arai W."/>
            <person name="Tsubouchi T."/>
            <person name="Morono Y."/>
            <person name="Uchiyama I."/>
            <person name="Ito T."/>
            <person name="Fujiyama A."/>
            <person name="Inagaki F."/>
            <person name="Takami H."/>
        </authorList>
    </citation>
    <scope>NUCLEOTIDE SEQUENCE</scope>
    <source>
        <strain evidence="1">Expedition CK06-06</strain>
    </source>
</reference>
<gene>
    <name evidence="1" type="ORF">S06H3_55049</name>
</gene>
<evidence type="ECO:0000313" key="1">
    <source>
        <dbReference type="EMBL" id="GAI55479.1"/>
    </source>
</evidence>
<feature type="non-terminal residue" evidence="1">
    <location>
        <position position="1"/>
    </location>
</feature>
<comment type="caution">
    <text evidence="1">The sequence shown here is derived from an EMBL/GenBank/DDBJ whole genome shotgun (WGS) entry which is preliminary data.</text>
</comment>
<dbReference type="AlphaFoldDB" id="X1RIW5"/>
<organism evidence="1">
    <name type="scientific">marine sediment metagenome</name>
    <dbReference type="NCBI Taxonomy" id="412755"/>
    <lineage>
        <taxon>unclassified sequences</taxon>
        <taxon>metagenomes</taxon>
        <taxon>ecological metagenomes</taxon>
    </lineage>
</organism>
<sequence length="135" mass="15855">KDLFEEKANDLGLQVRLELPDFDPAEEADSLKNSVDIIRWYQHFIYVKLIRAVQGKLEETSEDFEEFPKDSDGSAKVALIAIDRSIAAWGQMREHFPQRRDIRGFWRSSGWFRARQWLAEGRENRGQCLVPVRFL</sequence>